<dbReference type="Pfam" id="PF13456">
    <property type="entry name" value="RVT_3"/>
    <property type="match status" value="1"/>
</dbReference>
<reference evidence="2" key="2">
    <citation type="journal article" date="2024" name="Plant">
        <title>Genomic evolution and insights into agronomic trait innovations of Sesamum species.</title>
        <authorList>
            <person name="Miao H."/>
            <person name="Wang L."/>
            <person name="Qu L."/>
            <person name="Liu H."/>
            <person name="Sun Y."/>
            <person name="Le M."/>
            <person name="Wang Q."/>
            <person name="Wei S."/>
            <person name="Zheng Y."/>
            <person name="Lin W."/>
            <person name="Duan Y."/>
            <person name="Cao H."/>
            <person name="Xiong S."/>
            <person name="Wang X."/>
            <person name="Wei L."/>
            <person name="Li C."/>
            <person name="Ma Q."/>
            <person name="Ju M."/>
            <person name="Zhao R."/>
            <person name="Li G."/>
            <person name="Mu C."/>
            <person name="Tian Q."/>
            <person name="Mei H."/>
            <person name="Zhang T."/>
            <person name="Gao T."/>
            <person name="Zhang H."/>
        </authorList>
    </citation>
    <scope>NUCLEOTIDE SEQUENCE</scope>
    <source>
        <strain evidence="2">3651</strain>
    </source>
</reference>
<dbReference type="GO" id="GO:0004523">
    <property type="term" value="F:RNA-DNA hybrid ribonuclease activity"/>
    <property type="evidence" value="ECO:0007669"/>
    <property type="project" value="InterPro"/>
</dbReference>
<dbReference type="InterPro" id="IPR052929">
    <property type="entry name" value="RNase_H-like_EbsB-rel"/>
</dbReference>
<dbReference type="EMBL" id="JACGWO010000007">
    <property type="protein sequence ID" value="KAK4423057.1"/>
    <property type="molecule type" value="Genomic_DNA"/>
</dbReference>
<accession>A0AAE1Y4A9</accession>
<proteinExistence type="predicted"/>
<dbReference type="SUPFAM" id="SSF53098">
    <property type="entry name" value="Ribonuclease H-like"/>
    <property type="match status" value="1"/>
</dbReference>
<evidence type="ECO:0000313" key="2">
    <source>
        <dbReference type="EMBL" id="KAK4423057.1"/>
    </source>
</evidence>
<dbReference type="InterPro" id="IPR012337">
    <property type="entry name" value="RNaseH-like_sf"/>
</dbReference>
<gene>
    <name evidence="2" type="ORF">Salat_1888300</name>
</gene>
<dbReference type="InterPro" id="IPR002156">
    <property type="entry name" value="RNaseH_domain"/>
</dbReference>
<evidence type="ECO:0000313" key="3">
    <source>
        <dbReference type="Proteomes" id="UP001293254"/>
    </source>
</evidence>
<reference evidence="2" key="1">
    <citation type="submission" date="2020-06" db="EMBL/GenBank/DDBJ databases">
        <authorList>
            <person name="Li T."/>
            <person name="Hu X."/>
            <person name="Zhang T."/>
            <person name="Song X."/>
            <person name="Zhang H."/>
            <person name="Dai N."/>
            <person name="Sheng W."/>
            <person name="Hou X."/>
            <person name="Wei L."/>
        </authorList>
    </citation>
    <scope>NUCLEOTIDE SEQUENCE</scope>
    <source>
        <strain evidence="2">3651</strain>
        <tissue evidence="2">Leaf</tissue>
    </source>
</reference>
<dbReference type="Gene3D" id="3.30.420.10">
    <property type="entry name" value="Ribonuclease H-like superfamily/Ribonuclease H"/>
    <property type="match status" value="1"/>
</dbReference>
<dbReference type="CDD" id="cd06222">
    <property type="entry name" value="RNase_H_like"/>
    <property type="match status" value="1"/>
</dbReference>
<keyword evidence="3" id="KW-1185">Reference proteome</keyword>
<dbReference type="InterPro" id="IPR036397">
    <property type="entry name" value="RNaseH_sf"/>
</dbReference>
<dbReference type="InterPro" id="IPR044730">
    <property type="entry name" value="RNase_H-like_dom_plant"/>
</dbReference>
<dbReference type="PANTHER" id="PTHR47074:SF61">
    <property type="entry name" value="RNASE H TYPE-1 DOMAIN-CONTAINING PROTEIN"/>
    <property type="match status" value="1"/>
</dbReference>
<feature type="domain" description="RNase H type-1" evidence="1">
    <location>
        <begin position="52"/>
        <end position="173"/>
    </location>
</feature>
<dbReference type="PANTHER" id="PTHR47074">
    <property type="entry name" value="BNAC02G40300D PROTEIN"/>
    <property type="match status" value="1"/>
</dbReference>
<dbReference type="AlphaFoldDB" id="A0AAE1Y4A9"/>
<name>A0AAE1Y4A9_9LAMI</name>
<dbReference type="GO" id="GO:0003676">
    <property type="term" value="F:nucleic acid binding"/>
    <property type="evidence" value="ECO:0007669"/>
    <property type="project" value="InterPro"/>
</dbReference>
<protein>
    <recommendedName>
        <fullName evidence="1">RNase H type-1 domain-containing protein</fullName>
    </recommendedName>
</protein>
<organism evidence="2 3">
    <name type="scientific">Sesamum alatum</name>
    <dbReference type="NCBI Taxonomy" id="300844"/>
    <lineage>
        <taxon>Eukaryota</taxon>
        <taxon>Viridiplantae</taxon>
        <taxon>Streptophyta</taxon>
        <taxon>Embryophyta</taxon>
        <taxon>Tracheophyta</taxon>
        <taxon>Spermatophyta</taxon>
        <taxon>Magnoliopsida</taxon>
        <taxon>eudicotyledons</taxon>
        <taxon>Gunneridae</taxon>
        <taxon>Pentapetalae</taxon>
        <taxon>asterids</taxon>
        <taxon>lamiids</taxon>
        <taxon>Lamiales</taxon>
        <taxon>Pedaliaceae</taxon>
        <taxon>Sesamum</taxon>
    </lineage>
</organism>
<evidence type="ECO:0000259" key="1">
    <source>
        <dbReference type="Pfam" id="PF13456"/>
    </source>
</evidence>
<comment type="caution">
    <text evidence="2">The sequence shown here is derived from an EMBL/GenBank/DDBJ whole genome shotgun (WGS) entry which is preliminary data.</text>
</comment>
<dbReference type="Proteomes" id="UP001293254">
    <property type="component" value="Unassembled WGS sequence"/>
</dbReference>
<sequence>MENKSMYPHECVDFAVRLLNDFQQAIKVPTHSPQQAHTTWTAPTANWVNIHFDASLRPGRSGVGLGTVARDYRGRCIAWRTSFHNYVCDAEHGETLAARQAVEMCLTYGWNECIIEGDCALIIQKLICKDTDMSSVSAIIHDIQCMCPVEKSLEFRPIRRTTNNAAHLLARAAFSHNEGTSPPLFLLDTLRAEAPD</sequence>